<reference evidence="1 2" key="1">
    <citation type="submission" date="2015-01" db="EMBL/GenBank/DDBJ databases">
        <authorList>
            <person name="Xiang T."/>
            <person name="Song Y."/>
            <person name="Huang L."/>
            <person name="Wang B."/>
            <person name="Wu P."/>
        </authorList>
    </citation>
    <scope>NUCLEOTIDE SEQUENCE [LARGE SCALE GENOMIC DNA]</scope>
    <source>
        <strain evidence="1 2">CcD93</strain>
    </source>
</reference>
<dbReference type="Gene3D" id="3.30.2310.20">
    <property type="entry name" value="RelE-like"/>
    <property type="match status" value="1"/>
</dbReference>
<dbReference type="AlphaFoldDB" id="A0A0B7IIB8"/>
<name>A0A0B7IIB8_9FLAO</name>
<sequence>MRSIKWSYVAEQEYVDVLQFWISHNSSNTYSQKIMKAVEEAEDMLMKNPFIAEEKEDHKDGNVLRYRKLIILQNFSLIYIVRDMIEIVSFWDNRQNPKQLKSIL</sequence>
<evidence type="ECO:0000313" key="2">
    <source>
        <dbReference type="Proteomes" id="UP000038200"/>
    </source>
</evidence>
<dbReference type="OrthoDB" id="1098070at2"/>
<gene>
    <name evidence="1" type="ORF">CCAND93_1790001</name>
</gene>
<protein>
    <submittedName>
        <fullName evidence="1">Plasmid stabilization system protein, RelE/ParE family</fullName>
    </submittedName>
</protein>
<dbReference type="EMBL" id="CDOL01000089">
    <property type="protein sequence ID" value="CEN51650.1"/>
    <property type="molecule type" value="Genomic_DNA"/>
</dbReference>
<dbReference type="RefSeq" id="WP_042006324.1">
    <property type="nucleotide sequence ID" value="NZ_CDOL01000089.1"/>
</dbReference>
<proteinExistence type="predicted"/>
<organism evidence="1 2">
    <name type="scientific">Capnocytophaga canis</name>
    <dbReference type="NCBI Taxonomy" id="1848903"/>
    <lineage>
        <taxon>Bacteria</taxon>
        <taxon>Pseudomonadati</taxon>
        <taxon>Bacteroidota</taxon>
        <taxon>Flavobacteriia</taxon>
        <taxon>Flavobacteriales</taxon>
        <taxon>Flavobacteriaceae</taxon>
        <taxon>Capnocytophaga</taxon>
    </lineage>
</organism>
<dbReference type="Proteomes" id="UP000038200">
    <property type="component" value="Unassembled WGS sequence"/>
</dbReference>
<dbReference type="GeneID" id="97264756"/>
<evidence type="ECO:0000313" key="1">
    <source>
        <dbReference type="EMBL" id="CEN51650.1"/>
    </source>
</evidence>
<dbReference type="InterPro" id="IPR035093">
    <property type="entry name" value="RelE/ParE_toxin_dom_sf"/>
</dbReference>
<accession>A0A0B7IIB8</accession>